<keyword evidence="5" id="KW-0326">Glycosidase</keyword>
<dbReference type="GO" id="GO:0030246">
    <property type="term" value="F:carbohydrate binding"/>
    <property type="evidence" value="ECO:0007669"/>
    <property type="project" value="InterPro"/>
</dbReference>
<dbReference type="InterPro" id="IPR013780">
    <property type="entry name" value="Glyco_hydro_b"/>
</dbReference>
<dbReference type="InterPro" id="IPR029486">
    <property type="entry name" value="GH97_N"/>
</dbReference>
<evidence type="ECO:0000313" key="9">
    <source>
        <dbReference type="EMBL" id="HJG88637.1"/>
    </source>
</evidence>
<dbReference type="SUPFAM" id="SSF51445">
    <property type="entry name" value="(Trans)glycosidases"/>
    <property type="match status" value="1"/>
</dbReference>
<gene>
    <name evidence="9" type="ORF">K8U91_04060</name>
</gene>
<accession>A0A921MR36</accession>
<comment type="cofactor">
    <cofactor evidence="1">
        <name>Ca(2+)</name>
        <dbReference type="ChEBI" id="CHEBI:29108"/>
    </cofactor>
</comment>
<reference evidence="9" key="1">
    <citation type="journal article" date="2021" name="PeerJ">
        <title>Extensive microbial diversity within the chicken gut microbiome revealed by metagenomics and culture.</title>
        <authorList>
            <person name="Gilroy R."/>
            <person name="Ravi A."/>
            <person name="Getino M."/>
            <person name="Pursley I."/>
            <person name="Horton D.L."/>
            <person name="Alikhan N.F."/>
            <person name="Baker D."/>
            <person name="Gharbi K."/>
            <person name="Hall N."/>
            <person name="Watson M."/>
            <person name="Adriaenssens E.M."/>
            <person name="Foster-Nyarko E."/>
            <person name="Jarju S."/>
            <person name="Secka A."/>
            <person name="Antonio M."/>
            <person name="Oren A."/>
            <person name="Chaudhuri R.R."/>
            <person name="La Ragione R."/>
            <person name="Hildebrand F."/>
            <person name="Pallen M.J."/>
        </authorList>
    </citation>
    <scope>NUCLEOTIDE SEQUENCE</scope>
    <source>
        <strain evidence="9">CHK121-7720</strain>
    </source>
</reference>
<dbReference type="InterPro" id="IPR014718">
    <property type="entry name" value="GH-type_carb-bd"/>
</dbReference>
<evidence type="ECO:0000256" key="3">
    <source>
        <dbReference type="ARBA" id="ARBA00022801"/>
    </source>
</evidence>
<dbReference type="Pfam" id="PF10566">
    <property type="entry name" value="Glyco_hydro_97"/>
    <property type="match status" value="1"/>
</dbReference>
<dbReference type="InterPro" id="IPR019563">
    <property type="entry name" value="GH97_catalytic"/>
</dbReference>
<sequence length="626" mass="71712">MQSPSGSMKVVLHMGDNLRYDIYQGSEPVLQNGLLQMTLRDQTLGEKPKLSKRKTTQKCETIHPVVPLKYASIENKYCDERLDFKGGYAIEFRLYDDAVAYRFITSKKEEIEVFDETFSIDIPQGTLMHLQQPSGFKTSYEEAYSHLPISEWKANDKMSTLPVLMKTPAGYNILISEADLRDYPCLFLKGEGEANRIQSTFPKVPLEFGEDGDRSLKILKEADYIARTTGSRTFPWRYFFITKNDSALLEQTMIDKLAAPSCLTDVSWIKPGQTAWEWWNAASPYGDGVDFVSGFNMNTYKYFIDFAARYGIPYILMDEGWAKSTRDPYTPNPEVNVHEIIRYGKEKGVGVILWFTWLTVENHFDVFKTLADWGVAGLKIDFMDRSDQWMVNYYERVAKEAAKYHLFVDMHGSFKPAGLEKRYPNILSYEGVRGMEQMGGCFPNNSLYLPFMRNAVGAMDYTPGAMISMQPEVYHGDRPNAASIGTRAYQMALYVVFESGVQMLADNPTMYYRNPDCTDFITRVPVVWDETRVLDARVGEYVVVAKRKGDKWFIGAITNNDQKCREFDLPLDFLNPGQTYQMTSFEDGVNAGRQAMDYRQVNRTVKADDHLTIKVVRNGGWVARFE</sequence>
<comment type="subunit">
    <text evidence="2">Monomer.</text>
</comment>
<name>A0A921MR36_9BACT</name>
<dbReference type="Gene3D" id="2.70.98.10">
    <property type="match status" value="1"/>
</dbReference>
<comment type="caution">
    <text evidence="9">The sequence shown here is derived from an EMBL/GenBank/DDBJ whole genome shotgun (WGS) entry which is preliminary data.</text>
</comment>
<reference evidence="9" key="2">
    <citation type="submission" date="2021-09" db="EMBL/GenBank/DDBJ databases">
        <authorList>
            <person name="Gilroy R."/>
        </authorList>
    </citation>
    <scope>NUCLEOTIDE SEQUENCE</scope>
    <source>
        <strain evidence="9">CHK121-7720</strain>
    </source>
</reference>
<evidence type="ECO:0000259" key="6">
    <source>
        <dbReference type="Pfam" id="PF10566"/>
    </source>
</evidence>
<organism evidence="9 10">
    <name type="scientific">Barnesiella viscericola</name>
    <dbReference type="NCBI Taxonomy" id="397865"/>
    <lineage>
        <taxon>Bacteria</taxon>
        <taxon>Pseudomonadati</taxon>
        <taxon>Bacteroidota</taxon>
        <taxon>Bacteroidia</taxon>
        <taxon>Bacteroidales</taxon>
        <taxon>Barnesiellaceae</taxon>
        <taxon>Barnesiella</taxon>
    </lineage>
</organism>
<dbReference type="PANTHER" id="PTHR35803">
    <property type="entry name" value="GLUCAN 1,4-ALPHA-GLUCOSIDASE SUSB-RELATED"/>
    <property type="match status" value="1"/>
</dbReference>
<protein>
    <submittedName>
        <fullName evidence="9">Glycoside hydrolase family 97 protein</fullName>
    </submittedName>
</protein>
<dbReference type="Pfam" id="PF14508">
    <property type="entry name" value="GH97_N"/>
    <property type="match status" value="1"/>
</dbReference>
<evidence type="ECO:0000259" key="8">
    <source>
        <dbReference type="Pfam" id="PF14509"/>
    </source>
</evidence>
<dbReference type="InterPro" id="IPR052720">
    <property type="entry name" value="Glycosyl_hydrolase_97"/>
</dbReference>
<dbReference type="GO" id="GO:0016798">
    <property type="term" value="F:hydrolase activity, acting on glycosyl bonds"/>
    <property type="evidence" value="ECO:0007669"/>
    <property type="project" value="UniProtKB-KW"/>
</dbReference>
<dbReference type="PANTHER" id="PTHR35803:SF2">
    <property type="entry name" value="RETAINING ALPHA-GALACTOSIDASE"/>
    <property type="match status" value="1"/>
</dbReference>
<keyword evidence="4" id="KW-0106">Calcium</keyword>
<dbReference type="Proteomes" id="UP000757103">
    <property type="component" value="Unassembled WGS sequence"/>
</dbReference>
<evidence type="ECO:0000256" key="5">
    <source>
        <dbReference type="ARBA" id="ARBA00023295"/>
    </source>
</evidence>
<dbReference type="EMBL" id="DYUD01000014">
    <property type="protein sequence ID" value="HJG88637.1"/>
    <property type="molecule type" value="Genomic_DNA"/>
</dbReference>
<dbReference type="Gene3D" id="2.60.40.1180">
    <property type="entry name" value="Golgi alpha-mannosidase II"/>
    <property type="match status" value="1"/>
</dbReference>
<dbReference type="AlphaFoldDB" id="A0A921MR36"/>
<dbReference type="Gene3D" id="3.20.20.70">
    <property type="entry name" value="Aldolase class I"/>
    <property type="match status" value="1"/>
</dbReference>
<evidence type="ECO:0000256" key="1">
    <source>
        <dbReference type="ARBA" id="ARBA00001913"/>
    </source>
</evidence>
<evidence type="ECO:0000259" key="7">
    <source>
        <dbReference type="Pfam" id="PF14508"/>
    </source>
</evidence>
<evidence type="ECO:0000256" key="2">
    <source>
        <dbReference type="ARBA" id="ARBA00011245"/>
    </source>
</evidence>
<dbReference type="InterPro" id="IPR029483">
    <property type="entry name" value="GH97_C"/>
</dbReference>
<feature type="domain" description="Glycosyl-hydrolase 97 catalytic" evidence="6">
    <location>
        <begin position="278"/>
        <end position="432"/>
    </location>
</feature>
<feature type="domain" description="Glycosyl-hydrolase 97 N-terminal" evidence="7">
    <location>
        <begin position="2"/>
        <end position="260"/>
    </location>
</feature>
<dbReference type="InterPro" id="IPR017853">
    <property type="entry name" value="GH"/>
</dbReference>
<keyword evidence="3 9" id="KW-0378">Hydrolase</keyword>
<proteinExistence type="predicted"/>
<feature type="domain" description="Glycosyl-hydrolase 97 C-terminal oligomerisation" evidence="8">
    <location>
        <begin position="527"/>
        <end position="625"/>
    </location>
</feature>
<evidence type="ECO:0000256" key="4">
    <source>
        <dbReference type="ARBA" id="ARBA00022837"/>
    </source>
</evidence>
<dbReference type="InterPro" id="IPR013785">
    <property type="entry name" value="Aldolase_TIM"/>
</dbReference>
<dbReference type="Pfam" id="PF14509">
    <property type="entry name" value="GH97_C"/>
    <property type="match status" value="1"/>
</dbReference>
<evidence type="ECO:0000313" key="10">
    <source>
        <dbReference type="Proteomes" id="UP000757103"/>
    </source>
</evidence>